<dbReference type="Pfam" id="PF13289">
    <property type="entry name" value="SIR2_2"/>
    <property type="match status" value="1"/>
</dbReference>
<evidence type="ECO:0000313" key="2">
    <source>
        <dbReference type="Proteomes" id="UP000482800"/>
    </source>
</evidence>
<organism evidence="1 2">
    <name type="scientific">Phytohabitans houttuyneae</name>
    <dbReference type="NCBI Taxonomy" id="1076126"/>
    <lineage>
        <taxon>Bacteria</taxon>
        <taxon>Bacillati</taxon>
        <taxon>Actinomycetota</taxon>
        <taxon>Actinomycetes</taxon>
        <taxon>Micromonosporales</taxon>
        <taxon>Micromonosporaceae</taxon>
    </lineage>
</organism>
<reference evidence="1 2" key="2">
    <citation type="submission" date="2020-03" db="EMBL/GenBank/DDBJ databases">
        <authorList>
            <person name="Ichikawa N."/>
            <person name="Kimura A."/>
            <person name="Kitahashi Y."/>
            <person name="Uohara A."/>
        </authorList>
    </citation>
    <scope>NUCLEOTIDE SEQUENCE [LARGE SCALE GENOMIC DNA]</scope>
    <source>
        <strain evidence="1 2">NBRC 108639</strain>
    </source>
</reference>
<keyword evidence="2" id="KW-1185">Reference proteome</keyword>
<dbReference type="Gene3D" id="3.40.50.1220">
    <property type="entry name" value="TPP-binding domain"/>
    <property type="match status" value="1"/>
</dbReference>
<dbReference type="Proteomes" id="UP000482800">
    <property type="component" value="Unassembled WGS sequence"/>
</dbReference>
<dbReference type="EMBL" id="BLPF01000002">
    <property type="protein sequence ID" value="GFJ81930.1"/>
    <property type="molecule type" value="Genomic_DNA"/>
</dbReference>
<accession>A0A6V8KEQ6</accession>
<comment type="caution">
    <text evidence="1">The sequence shown here is derived from an EMBL/GenBank/DDBJ whole genome shotgun (WGS) entry which is preliminary data.</text>
</comment>
<name>A0A6V8KEQ6_9ACTN</name>
<sequence>MWFRNVNFPTGLIHAHRTGDLVLFVGAGASIDPPAGLPNFVEMTGKIAADARIGLTDEQLTVPERALDWIKDQDVDVHHMIRTMIDRPDSQPNQLHRALGRLATAQTPARIVTTNYDPHMSSTLRDVGTGVATYYAPALPVGDDFDGIVYLHGAVSQDPRWMVATEADFGRAYLTAAWAARFVERMFAKYTVLFVGYSHNDTVMRMVARALGGKGKKRYALTFEPDSEVWQTYGVVPVEYKVVDDSHAALAEAIDAWAAWASMGLHDHRKRVGQLVANRPTRPANDAALAPWPALVPEDVSYLEDVVADADRVRFFTELADGLEWLSWAAGRLQFRSMFDPTAPDDACTRRLADWFVERFVMSEALTTDALRVTHSSGGRLAPMLCNVLGLHLHRGPVPRPPWLGPWLTLLIEHSGEEHTDWLEQALLKSRLPEDREAALLLFDTLTEPRLRQRSLLWGGEPSFEVNMRGSADDLAEAWSTVFRPALGDVAAAVLVIAERQLRRMFSQLQVARSAEPGWDPVSFGRYAIEQDPGDRYREPVDAIIDAARDCIDELLRSGAPAGPGYLDSWAASDIPILRRLALHGWKVRSDVPASGKLAWLRERGWLFEHQLRPEVFGLIRVALPDASTAEADALVAATTTLPLEGQDAEHIAYIRYNALTWITRWAPELHSARTALAAVKAEYPHFEPRNDPDLLRSRVEVRVRADQPPMTTDELHTRIGSDAPGAIAELRRYEGVDFAFDRTSWSDALGVLTATVNANPQDGFTVLDAVGDGSTDLVSSVINGWSSAALALSLQWPYSIVSTTSSSPACQTASLACSSVASASTPMQPSGICYPKRDP</sequence>
<gene>
    <name evidence="1" type="ORF">Phou_061100</name>
</gene>
<dbReference type="InterPro" id="IPR029035">
    <property type="entry name" value="DHS-like_NAD/FAD-binding_dom"/>
</dbReference>
<evidence type="ECO:0000313" key="1">
    <source>
        <dbReference type="EMBL" id="GFJ81930.1"/>
    </source>
</evidence>
<dbReference type="SUPFAM" id="SSF52467">
    <property type="entry name" value="DHS-like NAD/FAD-binding domain"/>
    <property type="match status" value="1"/>
</dbReference>
<dbReference type="AlphaFoldDB" id="A0A6V8KEQ6"/>
<protein>
    <submittedName>
        <fullName evidence="1">Uncharacterized protein</fullName>
    </submittedName>
</protein>
<proteinExistence type="predicted"/>
<reference evidence="1 2" key="1">
    <citation type="submission" date="2020-03" db="EMBL/GenBank/DDBJ databases">
        <title>Whole genome shotgun sequence of Phytohabitans houttuyneae NBRC 108639.</title>
        <authorList>
            <person name="Komaki H."/>
            <person name="Tamura T."/>
        </authorList>
    </citation>
    <scope>NUCLEOTIDE SEQUENCE [LARGE SCALE GENOMIC DNA]</scope>
    <source>
        <strain evidence="1 2">NBRC 108639</strain>
    </source>
</reference>
<dbReference type="RefSeq" id="WP_173061789.1">
    <property type="nucleotide sequence ID" value="NZ_BLPF01000002.1"/>
</dbReference>